<organism evidence="1 2">
    <name type="scientific">Gymnopilus junonius</name>
    <name type="common">Spectacular rustgill mushroom</name>
    <name type="synonym">Gymnopilus spectabilis subsp. junonius</name>
    <dbReference type="NCBI Taxonomy" id="109634"/>
    <lineage>
        <taxon>Eukaryota</taxon>
        <taxon>Fungi</taxon>
        <taxon>Dikarya</taxon>
        <taxon>Basidiomycota</taxon>
        <taxon>Agaricomycotina</taxon>
        <taxon>Agaricomycetes</taxon>
        <taxon>Agaricomycetidae</taxon>
        <taxon>Agaricales</taxon>
        <taxon>Agaricineae</taxon>
        <taxon>Hymenogastraceae</taxon>
        <taxon>Gymnopilus</taxon>
    </lineage>
</organism>
<dbReference type="AlphaFoldDB" id="A0A9P5NXX1"/>
<reference evidence="1" key="1">
    <citation type="submission" date="2020-11" db="EMBL/GenBank/DDBJ databases">
        <authorList>
            <consortium name="DOE Joint Genome Institute"/>
            <person name="Ahrendt S."/>
            <person name="Riley R."/>
            <person name="Andreopoulos W."/>
            <person name="LaButti K."/>
            <person name="Pangilinan J."/>
            <person name="Ruiz-duenas F.J."/>
            <person name="Barrasa J.M."/>
            <person name="Sanchez-Garcia M."/>
            <person name="Camarero S."/>
            <person name="Miyauchi S."/>
            <person name="Serrano A."/>
            <person name="Linde D."/>
            <person name="Babiker R."/>
            <person name="Drula E."/>
            <person name="Ayuso-Fernandez I."/>
            <person name="Pacheco R."/>
            <person name="Padilla G."/>
            <person name="Ferreira P."/>
            <person name="Barriuso J."/>
            <person name="Kellner H."/>
            <person name="Castanera R."/>
            <person name="Alfaro M."/>
            <person name="Ramirez L."/>
            <person name="Pisabarro A.G."/>
            <person name="Kuo A."/>
            <person name="Tritt A."/>
            <person name="Lipzen A."/>
            <person name="He G."/>
            <person name="Yan M."/>
            <person name="Ng V."/>
            <person name="Cullen D."/>
            <person name="Martin F."/>
            <person name="Rosso M.-N."/>
            <person name="Henrissat B."/>
            <person name="Hibbett D."/>
            <person name="Martinez A.T."/>
            <person name="Grigoriev I.V."/>
        </authorList>
    </citation>
    <scope>NUCLEOTIDE SEQUENCE</scope>
    <source>
        <strain evidence="1">AH 44721</strain>
    </source>
</reference>
<name>A0A9P5NXX1_GYMJU</name>
<accession>A0A9P5NXX1</accession>
<sequence length="284" mass="32579">MADGSTTSDPALSVHPECKLPSLLPRKVLFTHIHNILVNADDADLIIQSADNIQFSTQEVLGDAYRCLPETGSGFWETWKRSDNSVTGAFQYPGNSIPFIYPKKQPALDDKLYRCLGPLRRQLRNSKYFRRWARFISQHGPEILGYAVKYDYLKLADETAFYLLRGSASMSKIAKHLPPYAFVPWMLFYETWKMVFDEEKNSYSRQVNRYSIACRACRESDLNLPIQVLMDIQSKPYVGNLFHNCHGCAVYSVLVERLGHCGLGRLTCNPCHTSWWKATPRNPR</sequence>
<proteinExistence type="predicted"/>
<dbReference type="OrthoDB" id="3184970at2759"/>
<gene>
    <name evidence="1" type="ORF">CPB84DRAFT_1768504</name>
</gene>
<keyword evidence="2" id="KW-1185">Reference proteome</keyword>
<dbReference type="Proteomes" id="UP000724874">
    <property type="component" value="Unassembled WGS sequence"/>
</dbReference>
<dbReference type="EMBL" id="JADNYJ010000014">
    <property type="protein sequence ID" value="KAF8907667.1"/>
    <property type="molecule type" value="Genomic_DNA"/>
</dbReference>
<comment type="caution">
    <text evidence="1">The sequence shown here is derived from an EMBL/GenBank/DDBJ whole genome shotgun (WGS) entry which is preliminary data.</text>
</comment>
<evidence type="ECO:0000313" key="2">
    <source>
        <dbReference type="Proteomes" id="UP000724874"/>
    </source>
</evidence>
<evidence type="ECO:0000313" key="1">
    <source>
        <dbReference type="EMBL" id="KAF8907667.1"/>
    </source>
</evidence>
<protein>
    <submittedName>
        <fullName evidence="1">Uncharacterized protein</fullName>
    </submittedName>
</protein>